<name>Q1V1W2_PELU1</name>
<feature type="domain" description="Spore protein YkvP/CgeB glycosyl transferase-like" evidence="1">
    <location>
        <begin position="210"/>
        <end position="339"/>
    </location>
</feature>
<evidence type="ECO:0000313" key="2">
    <source>
        <dbReference type="EMBL" id="EAS84766.1"/>
    </source>
</evidence>
<dbReference type="GeneID" id="66295055"/>
<sequence length="357" mass="42330">MKIYHTKNNIKILNLRNTTNNLNSNFKTLIISNNSKNAWSNAINSLKAIKFKKSKIIYPSNKKKLDFSIFTKILLKFKIFYDQFNINKKIIDELNYNNFQKIIIIQPFNIYGSTLKKIKKEHKGIEIIALFIDPLLHQNYFTFNLIFSLRYFDKIIYRQPFNEKYLNILNKNFKIRCFPGVTKIKKKLGKKKYLYDVTFIGTYEKERFELLEYLSQNDIKVTVFGNGWQNIKSNKNLIIKGKAIYGAKFYKTIFSSKINMGFLRKDNQDVYNSKTVEILAAGGFMLSEYSPYIKKIFKNNKELVFFNHNKLELLKTVKYFLNNSKLREKIKNNGFKKVNEGLFNYSSQLLKIINFKT</sequence>
<dbReference type="HOGENOM" id="CLU_067339_0_0_5"/>
<dbReference type="AlphaFoldDB" id="Q1V1W2"/>
<protein>
    <submittedName>
        <fullName evidence="2">Glycosyl transferase family protein</fullName>
    </submittedName>
</protein>
<dbReference type="EMBL" id="AAPV01000001">
    <property type="protein sequence ID" value="EAS84766.1"/>
    <property type="molecule type" value="Genomic_DNA"/>
</dbReference>
<dbReference type="GO" id="GO:0016740">
    <property type="term" value="F:transferase activity"/>
    <property type="evidence" value="ECO:0007669"/>
    <property type="project" value="UniProtKB-KW"/>
</dbReference>
<evidence type="ECO:0000313" key="3">
    <source>
        <dbReference type="Proteomes" id="UP000005306"/>
    </source>
</evidence>
<dbReference type="Pfam" id="PF13524">
    <property type="entry name" value="Glyco_trans_1_2"/>
    <property type="match status" value="1"/>
</dbReference>
<accession>Q1V1W2</accession>
<reference evidence="2 3" key="1">
    <citation type="submission" date="2006-04" db="EMBL/GenBank/DDBJ databases">
        <authorList>
            <person name="Giovannoni S.J."/>
            <person name="Cho J.-C."/>
            <person name="Ferriera S."/>
            <person name="Johnson J."/>
            <person name="Kravitz S."/>
            <person name="Halpern A."/>
            <person name="Remington K."/>
            <person name="Beeson K."/>
            <person name="Tran B."/>
            <person name="Rogers Y.-H."/>
            <person name="Friedman R."/>
            <person name="Venter J.C."/>
        </authorList>
    </citation>
    <scope>NUCLEOTIDE SEQUENCE [LARGE SCALE GENOMIC DNA]</scope>
    <source>
        <strain evidence="2 3">HTCC1002</strain>
    </source>
</reference>
<dbReference type="InterPro" id="IPR055259">
    <property type="entry name" value="YkvP/CgeB_Glyco_trans-like"/>
</dbReference>
<keyword evidence="2" id="KW-0808">Transferase</keyword>
<organism evidence="2 3">
    <name type="scientific">Pelagibacter ubique (strain HTCC1002)</name>
    <dbReference type="NCBI Taxonomy" id="314261"/>
    <lineage>
        <taxon>Bacteria</taxon>
        <taxon>Pseudomonadati</taxon>
        <taxon>Pseudomonadota</taxon>
        <taxon>Alphaproteobacteria</taxon>
        <taxon>Candidatus Pelagibacterales</taxon>
        <taxon>Candidatus Pelagibacteraceae</taxon>
        <taxon>Candidatus Pelagibacter</taxon>
    </lineage>
</organism>
<proteinExistence type="predicted"/>
<gene>
    <name evidence="2" type="ORF">PU1002_03576</name>
</gene>
<evidence type="ECO:0000259" key="1">
    <source>
        <dbReference type="Pfam" id="PF13524"/>
    </source>
</evidence>
<dbReference type="RefSeq" id="WP_006997353.1">
    <property type="nucleotide sequence ID" value="NZ_CH724130.1"/>
</dbReference>
<comment type="caution">
    <text evidence="2">The sequence shown here is derived from an EMBL/GenBank/DDBJ whole genome shotgun (WGS) entry which is preliminary data.</text>
</comment>
<dbReference type="Proteomes" id="UP000005306">
    <property type="component" value="Unassembled WGS sequence"/>
</dbReference>